<keyword evidence="2" id="KW-0812">Transmembrane</keyword>
<dbReference type="KEGG" id="sbae:DSM104329_03456"/>
<accession>A0A9E6XYX9</accession>
<dbReference type="EMBL" id="CP087164">
    <property type="protein sequence ID" value="UGS37044.1"/>
    <property type="molecule type" value="Genomic_DNA"/>
</dbReference>
<proteinExistence type="predicted"/>
<evidence type="ECO:0000256" key="2">
    <source>
        <dbReference type="SAM" id="Phobius"/>
    </source>
</evidence>
<evidence type="ECO:0000313" key="4">
    <source>
        <dbReference type="Proteomes" id="UP001162834"/>
    </source>
</evidence>
<dbReference type="AlphaFoldDB" id="A0A9E6XYX9"/>
<reference evidence="3" key="1">
    <citation type="journal article" date="2022" name="Int. J. Syst. Evol. Microbiol.">
        <title>Pseudomonas aegrilactucae sp. nov. and Pseudomonas morbosilactucae sp. nov., pathogens causing bacterial rot of lettuce in Japan.</title>
        <authorList>
            <person name="Sawada H."/>
            <person name="Fujikawa T."/>
            <person name="Satou M."/>
        </authorList>
    </citation>
    <scope>NUCLEOTIDE SEQUENCE</scope>
    <source>
        <strain evidence="3">0166_1</strain>
    </source>
</reference>
<keyword evidence="2" id="KW-1133">Transmembrane helix</keyword>
<evidence type="ECO:0000256" key="1">
    <source>
        <dbReference type="SAM" id="MobiDB-lite"/>
    </source>
</evidence>
<evidence type="ECO:0000313" key="3">
    <source>
        <dbReference type="EMBL" id="UGS37044.1"/>
    </source>
</evidence>
<feature type="region of interest" description="Disordered" evidence="1">
    <location>
        <begin position="79"/>
        <end position="137"/>
    </location>
</feature>
<feature type="transmembrane region" description="Helical" evidence="2">
    <location>
        <begin position="20"/>
        <end position="44"/>
    </location>
</feature>
<keyword evidence="4" id="KW-1185">Reference proteome</keyword>
<gene>
    <name evidence="3" type="ORF">DSM104329_03456</name>
</gene>
<dbReference type="Proteomes" id="UP001162834">
    <property type="component" value="Chromosome"/>
</dbReference>
<dbReference type="RefSeq" id="WP_259311106.1">
    <property type="nucleotide sequence ID" value="NZ_CP087164.1"/>
</dbReference>
<keyword evidence="2" id="KW-0472">Membrane</keyword>
<organism evidence="3 4">
    <name type="scientific">Capillimicrobium parvum</name>
    <dbReference type="NCBI Taxonomy" id="2884022"/>
    <lineage>
        <taxon>Bacteria</taxon>
        <taxon>Bacillati</taxon>
        <taxon>Actinomycetota</taxon>
        <taxon>Thermoleophilia</taxon>
        <taxon>Solirubrobacterales</taxon>
        <taxon>Capillimicrobiaceae</taxon>
        <taxon>Capillimicrobium</taxon>
    </lineage>
</organism>
<protein>
    <submittedName>
        <fullName evidence="3">Uncharacterized protein</fullName>
    </submittedName>
</protein>
<sequence>MGQSIPQQHPAVVLRSHYELVRALLALAAVTVVCLAVAVAIVVADDNGSPSTSAVGRAQPAGVQASHLPAATALLRSSHGFTRFDGGPEEGTRGAIATASPTTRFDGGPEEGTRGAIATASPFTRFDGGPEEGTAGR</sequence>
<name>A0A9E6XYX9_9ACTN</name>